<dbReference type="Proteomes" id="UP000218811">
    <property type="component" value="Unassembled WGS sequence"/>
</dbReference>
<dbReference type="GO" id="GO:0010333">
    <property type="term" value="F:terpene synthase activity"/>
    <property type="evidence" value="ECO:0007669"/>
    <property type="project" value="InterPro"/>
</dbReference>
<evidence type="ECO:0000256" key="2">
    <source>
        <dbReference type="ARBA" id="ARBA00006333"/>
    </source>
</evidence>
<dbReference type="PANTHER" id="PTHR35201">
    <property type="entry name" value="TERPENE SYNTHASE"/>
    <property type="match status" value="1"/>
</dbReference>
<evidence type="ECO:0000313" key="8">
    <source>
        <dbReference type="Proteomes" id="UP000218811"/>
    </source>
</evidence>
<dbReference type="OrthoDB" id="6486656at2759"/>
<evidence type="ECO:0000256" key="4">
    <source>
        <dbReference type="ARBA" id="ARBA00022842"/>
    </source>
</evidence>
<name>A0A2H3JR23_WOLCO</name>
<reference evidence="7 8" key="1">
    <citation type="journal article" date="2012" name="Science">
        <title>The Paleozoic origin of enzymatic lignin decomposition reconstructed from 31 fungal genomes.</title>
        <authorList>
            <person name="Floudas D."/>
            <person name="Binder M."/>
            <person name="Riley R."/>
            <person name="Barry K."/>
            <person name="Blanchette R.A."/>
            <person name="Henrissat B."/>
            <person name="Martinez A.T."/>
            <person name="Otillar R."/>
            <person name="Spatafora J.W."/>
            <person name="Yadav J.S."/>
            <person name="Aerts A."/>
            <person name="Benoit I."/>
            <person name="Boyd A."/>
            <person name="Carlson A."/>
            <person name="Copeland A."/>
            <person name="Coutinho P.M."/>
            <person name="de Vries R.P."/>
            <person name="Ferreira P."/>
            <person name="Findley K."/>
            <person name="Foster B."/>
            <person name="Gaskell J."/>
            <person name="Glotzer D."/>
            <person name="Gorecki P."/>
            <person name="Heitman J."/>
            <person name="Hesse C."/>
            <person name="Hori C."/>
            <person name="Igarashi K."/>
            <person name="Jurgens J.A."/>
            <person name="Kallen N."/>
            <person name="Kersten P."/>
            <person name="Kohler A."/>
            <person name="Kuees U."/>
            <person name="Kumar T.K.A."/>
            <person name="Kuo A."/>
            <person name="LaButti K."/>
            <person name="Larrondo L.F."/>
            <person name="Lindquist E."/>
            <person name="Ling A."/>
            <person name="Lombard V."/>
            <person name="Lucas S."/>
            <person name="Lundell T."/>
            <person name="Martin R."/>
            <person name="McLaughlin D.J."/>
            <person name="Morgenstern I."/>
            <person name="Morin E."/>
            <person name="Murat C."/>
            <person name="Nagy L.G."/>
            <person name="Nolan M."/>
            <person name="Ohm R.A."/>
            <person name="Patyshakuliyeva A."/>
            <person name="Rokas A."/>
            <person name="Ruiz-Duenas F.J."/>
            <person name="Sabat G."/>
            <person name="Salamov A."/>
            <person name="Samejima M."/>
            <person name="Schmutz J."/>
            <person name="Slot J.C."/>
            <person name="St John F."/>
            <person name="Stenlid J."/>
            <person name="Sun H."/>
            <person name="Sun S."/>
            <person name="Syed K."/>
            <person name="Tsang A."/>
            <person name="Wiebenga A."/>
            <person name="Young D."/>
            <person name="Pisabarro A."/>
            <person name="Eastwood D.C."/>
            <person name="Martin F."/>
            <person name="Cullen D."/>
            <person name="Grigoriev I.V."/>
            <person name="Hibbett D.S."/>
        </authorList>
    </citation>
    <scope>NUCLEOTIDE SEQUENCE [LARGE SCALE GENOMIC DNA]</scope>
    <source>
        <strain evidence="7 8">MD-104</strain>
    </source>
</reference>
<dbReference type="InterPro" id="IPR008949">
    <property type="entry name" value="Isoprenoid_synthase_dom_sf"/>
</dbReference>
<dbReference type="EC" id="4.2.3.-" evidence="6"/>
<sequence>MSVSGDILPIPDTLANWPWPRYFNPLYENVKRDSDAWLHSFKPFTHTSQNAFDKCNFYAAGTRTIIDIIIDALHHPRKPRRDGEVILGEMTRQFWERFIGAASLVAQNYFLQEFEDYLNSVIEQAADRDDNIVRNVDDYLKTRRKNIGARPSFVIAVLALNIPDEAYLHPAVVEISNLTTDLLVIDNDIVSYNREQSTGDDRHNILTITMHQFNIGLASAIRWAVEYHSETQARMLRRIKELPSFGPAVDEELGQYIRGMLIWPRSSACWSFESRRYFGGGGLEVLKARQVKLLPKKVHNLNLRKENVVVSLIE</sequence>
<evidence type="ECO:0000256" key="6">
    <source>
        <dbReference type="RuleBase" id="RU366034"/>
    </source>
</evidence>
<evidence type="ECO:0000256" key="3">
    <source>
        <dbReference type="ARBA" id="ARBA00022723"/>
    </source>
</evidence>
<keyword evidence="3 6" id="KW-0479">Metal-binding</keyword>
<comment type="cofactor">
    <cofactor evidence="1 6">
        <name>Mg(2+)</name>
        <dbReference type="ChEBI" id="CHEBI:18420"/>
    </cofactor>
</comment>
<proteinExistence type="inferred from homology"/>
<dbReference type="Gene3D" id="1.10.600.10">
    <property type="entry name" value="Farnesyl Diphosphate Synthase"/>
    <property type="match status" value="2"/>
</dbReference>
<dbReference type="AlphaFoldDB" id="A0A2H3JR23"/>
<dbReference type="EMBL" id="KB468124">
    <property type="protein sequence ID" value="PCH42343.1"/>
    <property type="molecule type" value="Genomic_DNA"/>
</dbReference>
<dbReference type="GO" id="GO:0008299">
    <property type="term" value="P:isoprenoid biosynthetic process"/>
    <property type="evidence" value="ECO:0007669"/>
    <property type="project" value="UniProtKB-ARBA"/>
</dbReference>
<keyword evidence="8" id="KW-1185">Reference proteome</keyword>
<protein>
    <recommendedName>
        <fullName evidence="6">Terpene synthase</fullName>
        <ecNumber evidence="6">4.2.3.-</ecNumber>
    </recommendedName>
</protein>
<dbReference type="OMA" id="CRTGCDL"/>
<keyword evidence="5 6" id="KW-0456">Lyase</keyword>
<evidence type="ECO:0000256" key="5">
    <source>
        <dbReference type="ARBA" id="ARBA00023239"/>
    </source>
</evidence>
<dbReference type="GO" id="GO:0046872">
    <property type="term" value="F:metal ion binding"/>
    <property type="evidence" value="ECO:0007669"/>
    <property type="project" value="UniProtKB-KW"/>
</dbReference>
<dbReference type="InterPro" id="IPR034686">
    <property type="entry name" value="Terpene_cyclase-like_2"/>
</dbReference>
<dbReference type="SUPFAM" id="SSF48576">
    <property type="entry name" value="Terpenoid synthases"/>
    <property type="match status" value="1"/>
</dbReference>
<comment type="similarity">
    <text evidence="2 6">Belongs to the terpene synthase family.</text>
</comment>
<keyword evidence="4 6" id="KW-0460">Magnesium</keyword>
<dbReference type="STRING" id="742152.A0A2H3JR23"/>
<dbReference type="PANTHER" id="PTHR35201:SF4">
    <property type="entry name" value="BETA-PINACENE SYNTHASE-RELATED"/>
    <property type="match status" value="1"/>
</dbReference>
<organism evidence="7 8">
    <name type="scientific">Wolfiporia cocos (strain MD-104)</name>
    <name type="common">Brown rot fungus</name>
    <dbReference type="NCBI Taxonomy" id="742152"/>
    <lineage>
        <taxon>Eukaryota</taxon>
        <taxon>Fungi</taxon>
        <taxon>Dikarya</taxon>
        <taxon>Basidiomycota</taxon>
        <taxon>Agaricomycotina</taxon>
        <taxon>Agaricomycetes</taxon>
        <taxon>Polyporales</taxon>
        <taxon>Phaeolaceae</taxon>
        <taxon>Wolfiporia</taxon>
    </lineage>
</organism>
<evidence type="ECO:0000256" key="1">
    <source>
        <dbReference type="ARBA" id="ARBA00001946"/>
    </source>
</evidence>
<gene>
    <name evidence="7" type="ORF">WOLCODRAFT_89770</name>
</gene>
<accession>A0A2H3JR23</accession>
<evidence type="ECO:0000313" key="7">
    <source>
        <dbReference type="EMBL" id="PCH42343.1"/>
    </source>
</evidence>
<dbReference type="Pfam" id="PF19086">
    <property type="entry name" value="Terpene_syn_C_2"/>
    <property type="match status" value="1"/>
</dbReference>